<feature type="compositionally biased region" description="Polar residues" evidence="1">
    <location>
        <begin position="214"/>
        <end position="232"/>
    </location>
</feature>
<dbReference type="Pfam" id="PF00010">
    <property type="entry name" value="HLH"/>
    <property type="match status" value="1"/>
</dbReference>
<feature type="region of interest" description="Disordered" evidence="1">
    <location>
        <begin position="287"/>
        <end position="341"/>
    </location>
</feature>
<feature type="compositionally biased region" description="Basic and acidic residues" evidence="1">
    <location>
        <begin position="71"/>
        <end position="93"/>
    </location>
</feature>
<organism evidence="3 4">
    <name type="scientific">Sphaerobolus stellatus (strain SS14)</name>
    <dbReference type="NCBI Taxonomy" id="990650"/>
    <lineage>
        <taxon>Eukaryota</taxon>
        <taxon>Fungi</taxon>
        <taxon>Dikarya</taxon>
        <taxon>Basidiomycota</taxon>
        <taxon>Agaricomycotina</taxon>
        <taxon>Agaricomycetes</taxon>
        <taxon>Phallomycetidae</taxon>
        <taxon>Geastrales</taxon>
        <taxon>Sphaerobolaceae</taxon>
        <taxon>Sphaerobolus</taxon>
    </lineage>
</organism>
<protein>
    <submittedName>
        <fullName evidence="3">Unplaced genomic scaffold SPHSTscaffold_97, whole genome shotgun sequence</fullName>
    </submittedName>
</protein>
<dbReference type="HOGENOM" id="CLU_631886_0_0_1"/>
<accession>A0A0C9VIC2</accession>
<feature type="compositionally biased region" description="Basic and acidic residues" evidence="1">
    <location>
        <begin position="108"/>
        <end position="122"/>
    </location>
</feature>
<feature type="compositionally biased region" description="Polar residues" evidence="1">
    <location>
        <begin position="331"/>
        <end position="341"/>
    </location>
</feature>
<evidence type="ECO:0000313" key="4">
    <source>
        <dbReference type="Proteomes" id="UP000054279"/>
    </source>
</evidence>
<feature type="compositionally biased region" description="Basic and acidic residues" evidence="1">
    <location>
        <begin position="393"/>
        <end position="409"/>
    </location>
</feature>
<keyword evidence="4" id="KW-1185">Reference proteome</keyword>
<evidence type="ECO:0000313" key="3">
    <source>
        <dbReference type="EMBL" id="KIJ37026.1"/>
    </source>
</evidence>
<proteinExistence type="predicted"/>
<feature type="region of interest" description="Disordered" evidence="1">
    <location>
        <begin position="383"/>
        <end position="434"/>
    </location>
</feature>
<evidence type="ECO:0000259" key="2">
    <source>
        <dbReference type="PROSITE" id="PS50888"/>
    </source>
</evidence>
<feature type="domain" description="BHLH" evidence="2">
    <location>
        <begin position="76"/>
        <end position="138"/>
    </location>
</feature>
<sequence length="434" mass="47874">MSPSTIQEIGMVNPPRKAKRLRELALKEVPTTAMEFQLSNMPGPSQPSSSAAVPAAPRRRGRKPAGSLSKSAREQLRKTNHSVIEKRRREKINEALAALRQLVPNDKPTGESKEKKDKEEREFKLEILERTVDYLQKVVARVRTLEQGLCGNCSSTLQSDACPIPAQIEDSRPAKRRRKEYDEDNQADGDSDDDEDMDEEPTYSRSLSPVPVTMPQQAIDTSSKPNLPSISSWISGAPTSPVFQLPSPPQSVPFAPTHVPSGALPGLVLPPPVNLPEAISAHRIAEELPSPHPFPGTRQGGTSGPVTDRRFPTEPLSRSSPYPSPPMLPTNARSTPNPLTISNLCHNDSVDMQVQGQQFHLPPAIPKPSWSGEDQTAVNLLLNFSSRSSTTSSDERTPDREDYHREEPRSQYTWGSVAAHTPRSMLGMHDEVRR</sequence>
<dbReference type="SUPFAM" id="SSF47459">
    <property type="entry name" value="HLH, helix-loop-helix DNA-binding domain"/>
    <property type="match status" value="1"/>
</dbReference>
<dbReference type="PROSITE" id="PS50888">
    <property type="entry name" value="BHLH"/>
    <property type="match status" value="1"/>
</dbReference>
<dbReference type="PANTHER" id="PTHR46266">
    <property type="entry name" value="TRANSCRIPTION FACTOR TT8"/>
    <property type="match status" value="1"/>
</dbReference>
<dbReference type="GO" id="GO:0046983">
    <property type="term" value="F:protein dimerization activity"/>
    <property type="evidence" value="ECO:0007669"/>
    <property type="project" value="InterPro"/>
</dbReference>
<reference evidence="3 4" key="1">
    <citation type="submission" date="2014-06" db="EMBL/GenBank/DDBJ databases">
        <title>Evolutionary Origins and Diversification of the Mycorrhizal Mutualists.</title>
        <authorList>
            <consortium name="DOE Joint Genome Institute"/>
            <consortium name="Mycorrhizal Genomics Consortium"/>
            <person name="Kohler A."/>
            <person name="Kuo A."/>
            <person name="Nagy L.G."/>
            <person name="Floudas D."/>
            <person name="Copeland A."/>
            <person name="Barry K.W."/>
            <person name="Cichocki N."/>
            <person name="Veneault-Fourrey C."/>
            <person name="LaButti K."/>
            <person name="Lindquist E.A."/>
            <person name="Lipzen A."/>
            <person name="Lundell T."/>
            <person name="Morin E."/>
            <person name="Murat C."/>
            <person name="Riley R."/>
            <person name="Ohm R."/>
            <person name="Sun H."/>
            <person name="Tunlid A."/>
            <person name="Henrissat B."/>
            <person name="Grigoriev I.V."/>
            <person name="Hibbett D.S."/>
            <person name="Martin F."/>
        </authorList>
    </citation>
    <scope>NUCLEOTIDE SEQUENCE [LARGE SCALE GENOMIC DNA]</scope>
    <source>
        <strain evidence="3 4">SS14</strain>
    </source>
</reference>
<evidence type="ECO:0000256" key="1">
    <source>
        <dbReference type="SAM" id="MobiDB-lite"/>
    </source>
</evidence>
<dbReference type="EMBL" id="KN837172">
    <property type="protein sequence ID" value="KIJ37026.1"/>
    <property type="molecule type" value="Genomic_DNA"/>
</dbReference>
<dbReference type="AlphaFoldDB" id="A0A0C9VIC2"/>
<feature type="region of interest" description="Disordered" evidence="1">
    <location>
        <begin position="164"/>
        <end position="232"/>
    </location>
</feature>
<feature type="compositionally biased region" description="Low complexity" evidence="1">
    <location>
        <begin position="42"/>
        <end position="56"/>
    </location>
</feature>
<dbReference type="InterPro" id="IPR011598">
    <property type="entry name" value="bHLH_dom"/>
</dbReference>
<dbReference type="PANTHER" id="PTHR46266:SF4">
    <property type="entry name" value="TRANSCRIPTION FACTOR TT8"/>
    <property type="match status" value="1"/>
</dbReference>
<dbReference type="InterPro" id="IPR036638">
    <property type="entry name" value="HLH_DNA-bd_sf"/>
</dbReference>
<gene>
    <name evidence="3" type="ORF">M422DRAFT_33909</name>
</gene>
<name>A0A0C9VIC2_SPHS4</name>
<dbReference type="SMART" id="SM00353">
    <property type="entry name" value="HLH"/>
    <property type="match status" value="1"/>
</dbReference>
<feature type="region of interest" description="Disordered" evidence="1">
    <location>
        <begin position="35"/>
        <end position="122"/>
    </location>
</feature>
<dbReference type="OrthoDB" id="690068at2759"/>
<dbReference type="Proteomes" id="UP000054279">
    <property type="component" value="Unassembled WGS sequence"/>
</dbReference>
<feature type="compositionally biased region" description="Acidic residues" evidence="1">
    <location>
        <begin position="182"/>
        <end position="201"/>
    </location>
</feature>
<dbReference type="Gene3D" id="4.10.280.10">
    <property type="entry name" value="Helix-loop-helix DNA-binding domain"/>
    <property type="match status" value="1"/>
</dbReference>